<dbReference type="InterPro" id="IPR045275">
    <property type="entry name" value="MscS_archaea/bacteria_type"/>
</dbReference>
<accession>A0ABY2D309</accession>
<dbReference type="PANTHER" id="PTHR30221">
    <property type="entry name" value="SMALL-CONDUCTANCE MECHANOSENSITIVE CHANNEL"/>
    <property type="match status" value="1"/>
</dbReference>
<comment type="caution">
    <text evidence="3">The sequence shown here is derived from an EMBL/GenBank/DDBJ whole genome shotgun (WGS) entry which is preliminary data.</text>
</comment>
<dbReference type="Gene3D" id="3.30.70.100">
    <property type="match status" value="1"/>
</dbReference>
<evidence type="ECO:0000313" key="4">
    <source>
        <dbReference type="Proteomes" id="UP000294823"/>
    </source>
</evidence>
<dbReference type="InterPro" id="IPR049278">
    <property type="entry name" value="MS_channel_C"/>
</dbReference>
<dbReference type="Proteomes" id="UP000294823">
    <property type="component" value="Unassembled WGS sequence"/>
</dbReference>
<feature type="domain" description="Mechanosensitive ion channel MscS C-terminal" evidence="2">
    <location>
        <begin position="2"/>
        <end position="53"/>
    </location>
</feature>
<keyword evidence="1" id="KW-0472">Membrane</keyword>
<comment type="similarity">
    <text evidence="1">Belongs to the MscS (TC 1.A.23) family.</text>
</comment>
<keyword evidence="1" id="KW-1003">Cell membrane</keyword>
<keyword evidence="1" id="KW-0407">Ion channel</keyword>
<keyword evidence="4" id="KW-1185">Reference proteome</keyword>
<reference evidence="3 4" key="1">
    <citation type="submission" date="2019-03" db="EMBL/GenBank/DDBJ databases">
        <title>Halomonas marinisediminis sp. nov., a moderately halophilic bacterium isolated from the Bohai Gulf.</title>
        <authorList>
            <person name="Ji X."/>
        </authorList>
    </citation>
    <scope>NUCLEOTIDE SEQUENCE [LARGE SCALE GENOMIC DNA]</scope>
    <source>
        <strain evidence="3 4">204</strain>
    </source>
</reference>
<keyword evidence="1" id="KW-0406">Ion transport</keyword>
<keyword evidence="1" id="KW-0813">Transport</keyword>
<organism evidence="3 4">
    <name type="scientific">Halomonas marinisediminis</name>
    <dbReference type="NCBI Taxonomy" id="2546095"/>
    <lineage>
        <taxon>Bacteria</taxon>
        <taxon>Pseudomonadati</taxon>
        <taxon>Pseudomonadota</taxon>
        <taxon>Gammaproteobacteria</taxon>
        <taxon>Oceanospirillales</taxon>
        <taxon>Halomonadaceae</taxon>
        <taxon>Halomonas</taxon>
    </lineage>
</organism>
<protein>
    <recommendedName>
        <fullName evidence="1">Small-conductance mechanosensitive channel</fullName>
    </recommendedName>
</protein>
<name>A0ABY2D309_9GAMM</name>
<dbReference type="PANTHER" id="PTHR30221:SF1">
    <property type="entry name" value="SMALL-CONDUCTANCE MECHANOSENSITIVE CHANNEL"/>
    <property type="match status" value="1"/>
</dbReference>
<feature type="non-terminal residue" evidence="3">
    <location>
        <position position="1"/>
    </location>
</feature>
<dbReference type="InterPro" id="IPR011066">
    <property type="entry name" value="MscS_channel_C_sf"/>
</dbReference>
<comment type="function">
    <text evidence="1">Mechanosensitive channel that participates in the regulation of osmotic pressure changes within the cell, opening in response to stretch forces in the membrane lipid bilayer, without the need for other proteins. Contributes to normal resistance to hypoosmotic shock. Forms an ion channel of 1.0 nanosiemens conductance with a slight preference for anions.</text>
</comment>
<evidence type="ECO:0000259" key="2">
    <source>
        <dbReference type="Pfam" id="PF21082"/>
    </source>
</evidence>
<dbReference type="SUPFAM" id="SSF82689">
    <property type="entry name" value="Mechanosensitive channel protein MscS (YggB), C-terminal domain"/>
    <property type="match status" value="1"/>
</dbReference>
<dbReference type="EMBL" id="SLTR01000096">
    <property type="protein sequence ID" value="TDA94214.1"/>
    <property type="molecule type" value="Genomic_DNA"/>
</dbReference>
<keyword evidence="1" id="KW-0997">Cell inner membrane</keyword>
<evidence type="ECO:0000313" key="3">
    <source>
        <dbReference type="EMBL" id="TDA94214.1"/>
    </source>
</evidence>
<comment type="subunit">
    <text evidence="1">Homoheptamer.</text>
</comment>
<comment type="subcellular location">
    <subcellularLocation>
        <location evidence="1">Cell inner membrane</location>
        <topology evidence="1">Multi-pass membrane protein</topology>
    </subcellularLocation>
</comment>
<gene>
    <name evidence="3" type="ORF">E0702_15975</name>
</gene>
<proteinExistence type="inferred from homology"/>
<evidence type="ECO:0000256" key="1">
    <source>
        <dbReference type="RuleBase" id="RU369025"/>
    </source>
</evidence>
<sequence>LKDPAPAVNVWELADSAINFFTRVWVNKEDYWDVNFDIIERTKEALDAAGIDIPYPHSVEIHKEA</sequence>
<dbReference type="Pfam" id="PF21082">
    <property type="entry name" value="MS_channel_3rd"/>
    <property type="match status" value="1"/>
</dbReference>